<dbReference type="GO" id="GO:0005886">
    <property type="term" value="C:plasma membrane"/>
    <property type="evidence" value="ECO:0007669"/>
    <property type="project" value="UniProtKB-SubCell"/>
</dbReference>
<comment type="subcellular location">
    <subcellularLocation>
        <location evidence="1">Cell membrane</location>
        <topology evidence="1">Multi-pass membrane protein</topology>
    </subcellularLocation>
</comment>
<evidence type="ECO:0000256" key="2">
    <source>
        <dbReference type="ARBA" id="ARBA00022475"/>
    </source>
</evidence>
<reference evidence="11 12" key="1">
    <citation type="submission" date="2014-06" db="EMBL/GenBank/DDBJ databases">
        <title>Genome characterization of distinct group I Clostridium botulinum lineages.</title>
        <authorList>
            <person name="Giordani F."/>
            <person name="Anselmo A."/>
            <person name="Fillo S."/>
            <person name="Palozzi A.M."/>
            <person name="Fortunato A."/>
            <person name="Gentile B."/>
            <person name="Ciammaruconi A."/>
            <person name="Anniballi F."/>
            <person name="De Medici D."/>
            <person name="Lista F."/>
        </authorList>
    </citation>
    <scope>NUCLEOTIDE SEQUENCE [LARGE SCALE GENOMIC DNA]</scope>
    <source>
        <strain evidence="11 12">B2 450</strain>
    </source>
</reference>
<evidence type="ECO:0000256" key="9">
    <source>
        <dbReference type="SAM" id="Phobius"/>
    </source>
</evidence>
<protein>
    <submittedName>
        <fullName evidence="11">Chemotaxis protein</fullName>
    </submittedName>
</protein>
<sequence>MKKISTKIAIMAILISTITAFCIGGFSIYQLFSTKDKVLENQRKIMVQSYDLGIQNEVESAISVLEGINKRYQKGELKLQEAKKLGADLLRDMRYGKEGYFWADTLEGINVVLLGKDTEGKSRLEMQDAKGKYLIKEIIENGKKEEGGFTDYYFPKEGGSEALPKRSYSKLFKPFDWVIGTGNYIDTIDKIMLTEQKSLEKQIFNKITFLLIMMVVMLSLAITAGITLGKKISSPILHITKLVEKTANFNLVDDENFNNILKFKDETGVIGQAVVDLREQLRHIFESVKDNSNLLLSNSQILSQSSETTADSIEAVGKTLEELAKGSVDQAKNSQIIVESLSGFSEELNGVVDTANKVKDFSKETEKENIKGRDSIDILNKKFVENKTALFMVGQNVNELWTKSNSIGEIVVKIQDIAEQTNLLALNAAIEAARAGEAGKGFAVVAEEVRKLSEQVEESTREISQEIQEIQKKVNDSKNSMNESENIILEVNNAVEDTKKVFNTIEHSTKNTIDQITNLYDNITRVSKDKDNILESIHSISAISEESAAGLEEVSASTQEQTKIADSTMEAAETLKEVVLNLNEIISKVQI</sequence>
<evidence type="ECO:0000256" key="5">
    <source>
        <dbReference type="ARBA" id="ARBA00023136"/>
    </source>
</evidence>
<keyword evidence="6 7" id="KW-0807">Transducer</keyword>
<dbReference type="PROSITE" id="PS50111">
    <property type="entry name" value="CHEMOTAXIS_TRANSDUC_2"/>
    <property type="match status" value="1"/>
</dbReference>
<gene>
    <name evidence="11" type="ORF">N495_08890</name>
</gene>
<dbReference type="AlphaFoldDB" id="A0A0D1AKQ1"/>
<name>A0A0D1AKQ1_CLOBO</name>
<evidence type="ECO:0000256" key="6">
    <source>
        <dbReference type="ARBA" id="ARBA00023224"/>
    </source>
</evidence>
<keyword evidence="2" id="KW-1003">Cell membrane</keyword>
<evidence type="ECO:0000256" key="8">
    <source>
        <dbReference type="SAM" id="Coils"/>
    </source>
</evidence>
<dbReference type="PATRIC" id="fig|1379739.3.peg.2132"/>
<dbReference type="CDD" id="cd11386">
    <property type="entry name" value="MCP_signal"/>
    <property type="match status" value="1"/>
</dbReference>
<feature type="coiled-coil region" evidence="8">
    <location>
        <begin position="442"/>
        <end position="487"/>
    </location>
</feature>
<keyword evidence="4 9" id="KW-1133">Transmembrane helix</keyword>
<evidence type="ECO:0000313" key="12">
    <source>
        <dbReference type="Proteomes" id="UP000032250"/>
    </source>
</evidence>
<dbReference type="RefSeq" id="WP_043031905.1">
    <property type="nucleotide sequence ID" value="NZ_JXSU01000007.1"/>
</dbReference>
<dbReference type="EMBL" id="JXSU01000007">
    <property type="protein sequence ID" value="KIS23704.1"/>
    <property type="molecule type" value="Genomic_DNA"/>
</dbReference>
<dbReference type="Gene3D" id="3.30.450.20">
    <property type="entry name" value="PAS domain"/>
    <property type="match status" value="1"/>
</dbReference>
<keyword evidence="3 9" id="KW-0812">Transmembrane</keyword>
<feature type="transmembrane region" description="Helical" evidence="9">
    <location>
        <begin position="207"/>
        <end position="228"/>
    </location>
</feature>
<feature type="transmembrane region" description="Helical" evidence="9">
    <location>
        <begin position="12"/>
        <end position="32"/>
    </location>
</feature>
<dbReference type="GO" id="GO:0007165">
    <property type="term" value="P:signal transduction"/>
    <property type="evidence" value="ECO:0007669"/>
    <property type="project" value="UniProtKB-KW"/>
</dbReference>
<organism evidence="11 12">
    <name type="scientific">Clostridium botulinum B2 450</name>
    <dbReference type="NCBI Taxonomy" id="1379739"/>
    <lineage>
        <taxon>Bacteria</taxon>
        <taxon>Bacillati</taxon>
        <taxon>Bacillota</taxon>
        <taxon>Clostridia</taxon>
        <taxon>Eubacteriales</taxon>
        <taxon>Clostridiaceae</taxon>
        <taxon>Clostridium</taxon>
    </lineage>
</organism>
<dbReference type="Pfam" id="PF00015">
    <property type="entry name" value="MCPsignal"/>
    <property type="match status" value="1"/>
</dbReference>
<evidence type="ECO:0000256" key="1">
    <source>
        <dbReference type="ARBA" id="ARBA00004651"/>
    </source>
</evidence>
<dbReference type="InterPro" id="IPR004089">
    <property type="entry name" value="MCPsignal_dom"/>
</dbReference>
<dbReference type="SMART" id="SM00283">
    <property type="entry name" value="MA"/>
    <property type="match status" value="1"/>
</dbReference>
<dbReference type="PANTHER" id="PTHR32089">
    <property type="entry name" value="METHYL-ACCEPTING CHEMOTAXIS PROTEIN MCPB"/>
    <property type="match status" value="1"/>
</dbReference>
<dbReference type="SUPFAM" id="SSF58104">
    <property type="entry name" value="Methyl-accepting chemotaxis protein (MCP) signaling domain"/>
    <property type="match status" value="1"/>
</dbReference>
<feature type="domain" description="Methyl-accepting transducer" evidence="10">
    <location>
        <begin position="305"/>
        <end position="562"/>
    </location>
</feature>
<dbReference type="Pfam" id="PF17200">
    <property type="entry name" value="sCache_2"/>
    <property type="match status" value="1"/>
</dbReference>
<dbReference type="InterPro" id="IPR033480">
    <property type="entry name" value="sCache_2"/>
</dbReference>
<accession>A0A0D1AKQ1</accession>
<dbReference type="OrthoDB" id="9810264at2"/>
<keyword evidence="8" id="KW-0175">Coiled coil</keyword>
<evidence type="ECO:0000313" key="11">
    <source>
        <dbReference type="EMBL" id="KIS23704.1"/>
    </source>
</evidence>
<evidence type="ECO:0000256" key="7">
    <source>
        <dbReference type="PROSITE-ProRule" id="PRU00284"/>
    </source>
</evidence>
<evidence type="ECO:0000259" key="10">
    <source>
        <dbReference type="PROSITE" id="PS50111"/>
    </source>
</evidence>
<dbReference type="Gene3D" id="1.10.287.950">
    <property type="entry name" value="Methyl-accepting chemotaxis protein"/>
    <property type="match status" value="1"/>
</dbReference>
<comment type="caution">
    <text evidence="11">The sequence shown here is derived from an EMBL/GenBank/DDBJ whole genome shotgun (WGS) entry which is preliminary data.</text>
</comment>
<evidence type="ECO:0000256" key="4">
    <source>
        <dbReference type="ARBA" id="ARBA00022989"/>
    </source>
</evidence>
<evidence type="ECO:0000256" key="3">
    <source>
        <dbReference type="ARBA" id="ARBA00022692"/>
    </source>
</evidence>
<keyword evidence="5 9" id="KW-0472">Membrane</keyword>
<dbReference type="HOGENOM" id="CLU_000445_107_19_9"/>
<dbReference type="PANTHER" id="PTHR32089:SF112">
    <property type="entry name" value="LYSOZYME-LIKE PROTEIN-RELATED"/>
    <property type="match status" value="1"/>
</dbReference>
<dbReference type="SMART" id="SM01049">
    <property type="entry name" value="Cache_2"/>
    <property type="match status" value="1"/>
</dbReference>
<proteinExistence type="predicted"/>
<dbReference type="Proteomes" id="UP000032250">
    <property type="component" value="Unassembled WGS sequence"/>
</dbReference>